<comment type="similarity">
    <text evidence="1">Belongs to the L-aspartate dehydrogenase family.</text>
</comment>
<dbReference type="GO" id="GO:0050661">
    <property type="term" value="F:NADP binding"/>
    <property type="evidence" value="ECO:0007669"/>
    <property type="project" value="InterPro"/>
</dbReference>
<dbReference type="Pfam" id="PF01958">
    <property type="entry name" value="Asp_DH_C"/>
    <property type="match status" value="1"/>
</dbReference>
<evidence type="ECO:0000256" key="2">
    <source>
        <dbReference type="ARBA" id="ARBA00020169"/>
    </source>
</evidence>
<dbReference type="SUPFAM" id="SSF51735">
    <property type="entry name" value="NAD(P)-binding Rossmann-fold domains"/>
    <property type="match status" value="1"/>
</dbReference>
<dbReference type="SUPFAM" id="SSF55347">
    <property type="entry name" value="Glyceraldehyde-3-phosphate dehydrogenase-like, C-terminal domain"/>
    <property type="match status" value="1"/>
</dbReference>
<reference evidence="5 6" key="1">
    <citation type="submission" date="2013-11" db="EMBL/GenBank/DDBJ databases">
        <title>Genome sequencing of Stegodyphus mimosarum.</title>
        <authorList>
            <person name="Bechsgaard J."/>
        </authorList>
    </citation>
    <scope>NUCLEOTIDE SEQUENCE [LARGE SCALE GENOMIC DNA]</scope>
</reference>
<dbReference type="STRING" id="407821.A0A087TL30"/>
<evidence type="ECO:0000313" key="6">
    <source>
        <dbReference type="Proteomes" id="UP000054359"/>
    </source>
</evidence>
<dbReference type="Gene3D" id="3.40.50.720">
    <property type="entry name" value="NAD(P)-binding Rossmann-like Domain"/>
    <property type="match status" value="1"/>
</dbReference>
<dbReference type="InterPro" id="IPR005106">
    <property type="entry name" value="Asp/hSer_DH_NAD-bd"/>
</dbReference>
<sequence length="274" mass="29704">MAYKVGIVGFGNLGKFLASSIAADPNYEIAFVWNRTKSAICGAVETSLILDDLKDFASRKPDIIVEVAHPSITKAFGKEFLGYCDYMIGSPTALCDEDLLRDLEEAAIHHGLYIPSGAFWGGEDIRKMSDARKLRTLKVTMKKHPKSLKLEGYLKLLNDEVKDKAVTLSEGHVRDVCFLAPHNTNTMAAAALAAPSLGFDGVTGCLISDPSLDKYHIVEIEAFGFPNKDGSCFHVHTLRKNPAVVGEVTGEATYTAYLGSLKRAKGKGPGLHLC</sequence>
<feature type="domain" description="Aspartate dehydrogenase" evidence="3">
    <location>
        <begin position="164"/>
        <end position="253"/>
    </location>
</feature>
<dbReference type="PANTHER" id="PTHR31873:SF6">
    <property type="entry name" value="ASPARTATE DEHYDROGENASE DOMAIN-CONTAINING PROTEIN"/>
    <property type="match status" value="1"/>
</dbReference>
<dbReference type="Proteomes" id="UP000054359">
    <property type="component" value="Unassembled WGS sequence"/>
</dbReference>
<accession>A0A087TL30</accession>
<dbReference type="GO" id="GO:0033735">
    <property type="term" value="F:aspartate dehydrogenase [NAD(P)+] activity"/>
    <property type="evidence" value="ECO:0007669"/>
    <property type="project" value="InterPro"/>
</dbReference>
<dbReference type="OrthoDB" id="4310724at2759"/>
<name>A0A087TL30_STEMI</name>
<dbReference type="Gene3D" id="3.30.360.10">
    <property type="entry name" value="Dihydrodipicolinate Reductase, domain 2"/>
    <property type="match status" value="1"/>
</dbReference>
<feature type="domain" description="Aspartate/homoserine dehydrogenase NAD-binding" evidence="4">
    <location>
        <begin position="9"/>
        <end position="113"/>
    </location>
</feature>
<protein>
    <recommendedName>
        <fullName evidence="2">Aspartate dehydrogenase domain-containing protein</fullName>
    </recommendedName>
</protein>
<evidence type="ECO:0000259" key="3">
    <source>
        <dbReference type="Pfam" id="PF01958"/>
    </source>
</evidence>
<keyword evidence="6" id="KW-1185">Reference proteome</keyword>
<dbReference type="Pfam" id="PF03447">
    <property type="entry name" value="NAD_binding_3"/>
    <property type="match status" value="1"/>
</dbReference>
<evidence type="ECO:0000256" key="1">
    <source>
        <dbReference type="ARBA" id="ARBA00008331"/>
    </source>
</evidence>
<dbReference type="AlphaFoldDB" id="A0A087TL30"/>
<gene>
    <name evidence="5" type="ORF">X975_15736</name>
</gene>
<proteinExistence type="inferred from homology"/>
<feature type="non-terminal residue" evidence="5">
    <location>
        <position position="274"/>
    </location>
</feature>
<dbReference type="GO" id="GO:0009435">
    <property type="term" value="P:NAD+ biosynthetic process"/>
    <property type="evidence" value="ECO:0007669"/>
    <property type="project" value="InterPro"/>
</dbReference>
<dbReference type="PANTHER" id="PTHR31873">
    <property type="entry name" value="L-ASPARTATE DEHYDROGENASE-RELATED"/>
    <property type="match status" value="1"/>
</dbReference>
<evidence type="ECO:0000259" key="4">
    <source>
        <dbReference type="Pfam" id="PF03447"/>
    </source>
</evidence>
<dbReference type="OMA" id="KHPTSFK"/>
<organism evidence="5 6">
    <name type="scientific">Stegodyphus mimosarum</name>
    <name type="common">African social velvet spider</name>
    <dbReference type="NCBI Taxonomy" id="407821"/>
    <lineage>
        <taxon>Eukaryota</taxon>
        <taxon>Metazoa</taxon>
        <taxon>Ecdysozoa</taxon>
        <taxon>Arthropoda</taxon>
        <taxon>Chelicerata</taxon>
        <taxon>Arachnida</taxon>
        <taxon>Araneae</taxon>
        <taxon>Araneomorphae</taxon>
        <taxon>Entelegynae</taxon>
        <taxon>Eresoidea</taxon>
        <taxon>Eresidae</taxon>
        <taxon>Stegodyphus</taxon>
    </lineage>
</organism>
<evidence type="ECO:0000313" key="5">
    <source>
        <dbReference type="EMBL" id="KFM65819.1"/>
    </source>
</evidence>
<dbReference type="InterPro" id="IPR036291">
    <property type="entry name" value="NAD(P)-bd_dom_sf"/>
</dbReference>
<dbReference type="EMBL" id="KK115719">
    <property type="protein sequence ID" value="KFM65819.1"/>
    <property type="molecule type" value="Genomic_DNA"/>
</dbReference>
<dbReference type="InterPro" id="IPR002811">
    <property type="entry name" value="Asp_DH"/>
</dbReference>